<dbReference type="Gene3D" id="3.40.50.300">
    <property type="entry name" value="P-loop containing nucleotide triphosphate hydrolases"/>
    <property type="match status" value="1"/>
</dbReference>
<sequence length="238" mass="25677">MSTPALRFRQLVKRYAGTPVLEGIDLDIAPGECVGLVGVNGAGKTSLLKCLFDFVGVDSGSIDIFGRSHREPGARSPLAFLPERFMPPYYLSGAEFLKYMARLHGRRYDAQAAHAMLDALDLDHAALSLPVRKHSTGMTQKLGLAACFLANKQAYVLDEPMNGLDPKARACLKERLLHARSGGATVFFSSHALADIEELCDRMAILHGGKLRFTGTPAACRHAYGAATLEQAFLACVG</sequence>
<dbReference type="GO" id="GO:0016887">
    <property type="term" value="F:ATP hydrolysis activity"/>
    <property type="evidence" value="ECO:0007669"/>
    <property type="project" value="InterPro"/>
</dbReference>
<dbReference type="CDD" id="cd03230">
    <property type="entry name" value="ABC_DR_subfamily_A"/>
    <property type="match status" value="1"/>
</dbReference>
<dbReference type="Pfam" id="PF00005">
    <property type="entry name" value="ABC_tran"/>
    <property type="match status" value="1"/>
</dbReference>
<comment type="caution">
    <text evidence="6">The sequence shown here is derived from an EMBL/GenBank/DDBJ whole genome shotgun (WGS) entry which is preliminary data.</text>
</comment>
<dbReference type="InterPro" id="IPR051782">
    <property type="entry name" value="ABC_Transporter_VariousFunc"/>
</dbReference>
<keyword evidence="2" id="KW-0472">Membrane</keyword>
<dbReference type="RefSeq" id="WP_126073454.1">
    <property type="nucleotide sequence ID" value="NZ_CP051166.1"/>
</dbReference>
<accession>A0A430HRF8</accession>
<dbReference type="OrthoDB" id="9804819at2"/>
<evidence type="ECO:0000313" key="7">
    <source>
        <dbReference type="Proteomes" id="UP000278085"/>
    </source>
</evidence>
<feature type="domain" description="ABC transporter" evidence="5">
    <location>
        <begin position="6"/>
        <end position="233"/>
    </location>
</feature>
<organism evidence="6 7">
    <name type="scientific">Massilia atriviolacea</name>
    <dbReference type="NCBI Taxonomy" id="2495579"/>
    <lineage>
        <taxon>Bacteria</taxon>
        <taxon>Pseudomonadati</taxon>
        <taxon>Pseudomonadota</taxon>
        <taxon>Betaproteobacteria</taxon>
        <taxon>Burkholderiales</taxon>
        <taxon>Oxalobacteraceae</taxon>
        <taxon>Telluria group</taxon>
        <taxon>Massilia</taxon>
    </lineage>
</organism>
<dbReference type="PANTHER" id="PTHR42939">
    <property type="entry name" value="ABC TRANSPORTER ATP-BINDING PROTEIN ALBC-RELATED"/>
    <property type="match status" value="1"/>
</dbReference>
<evidence type="ECO:0000313" key="6">
    <source>
        <dbReference type="EMBL" id="RSZ60093.1"/>
    </source>
</evidence>
<dbReference type="InterPro" id="IPR027417">
    <property type="entry name" value="P-loop_NTPase"/>
</dbReference>
<dbReference type="AlphaFoldDB" id="A0A430HRF8"/>
<keyword evidence="4 6" id="KW-0067">ATP-binding</keyword>
<dbReference type="EMBL" id="RXLQ01000003">
    <property type="protein sequence ID" value="RSZ60093.1"/>
    <property type="molecule type" value="Genomic_DNA"/>
</dbReference>
<dbReference type="InterPro" id="IPR003439">
    <property type="entry name" value="ABC_transporter-like_ATP-bd"/>
</dbReference>
<dbReference type="GO" id="GO:0005524">
    <property type="term" value="F:ATP binding"/>
    <property type="evidence" value="ECO:0007669"/>
    <property type="project" value="UniProtKB-KW"/>
</dbReference>
<evidence type="ECO:0000259" key="5">
    <source>
        <dbReference type="PROSITE" id="PS50893"/>
    </source>
</evidence>
<gene>
    <name evidence="6" type="ORF">EJB06_07890</name>
</gene>
<dbReference type="PANTHER" id="PTHR42939:SF1">
    <property type="entry name" value="ABC TRANSPORTER ATP-BINDING PROTEIN ALBC-RELATED"/>
    <property type="match status" value="1"/>
</dbReference>
<dbReference type="InterPro" id="IPR003593">
    <property type="entry name" value="AAA+_ATPase"/>
</dbReference>
<dbReference type="SUPFAM" id="SSF52540">
    <property type="entry name" value="P-loop containing nucleoside triphosphate hydrolases"/>
    <property type="match status" value="1"/>
</dbReference>
<protein>
    <submittedName>
        <fullName evidence="6">ABC transporter ATP-binding protein</fullName>
    </submittedName>
</protein>
<evidence type="ECO:0000256" key="2">
    <source>
        <dbReference type="ARBA" id="ARBA00022475"/>
    </source>
</evidence>
<dbReference type="PROSITE" id="PS50893">
    <property type="entry name" value="ABC_TRANSPORTER_2"/>
    <property type="match status" value="1"/>
</dbReference>
<reference evidence="6 7" key="1">
    <citation type="submission" date="2018-12" db="EMBL/GenBank/DDBJ databases">
        <authorList>
            <person name="Yang E."/>
        </authorList>
    </citation>
    <scope>NUCLEOTIDE SEQUENCE [LARGE SCALE GENOMIC DNA]</scope>
    <source>
        <strain evidence="6 7">SOD</strain>
    </source>
</reference>
<dbReference type="Proteomes" id="UP000278085">
    <property type="component" value="Unassembled WGS sequence"/>
</dbReference>
<evidence type="ECO:0000256" key="4">
    <source>
        <dbReference type="ARBA" id="ARBA00022840"/>
    </source>
</evidence>
<keyword evidence="3" id="KW-0547">Nucleotide-binding</keyword>
<keyword evidence="2" id="KW-1003">Cell membrane</keyword>
<name>A0A430HRF8_9BURK</name>
<proteinExistence type="predicted"/>
<evidence type="ECO:0000256" key="3">
    <source>
        <dbReference type="ARBA" id="ARBA00022741"/>
    </source>
</evidence>
<keyword evidence="7" id="KW-1185">Reference proteome</keyword>
<keyword evidence="1" id="KW-0813">Transport</keyword>
<evidence type="ECO:0000256" key="1">
    <source>
        <dbReference type="ARBA" id="ARBA00022448"/>
    </source>
</evidence>
<dbReference type="SMART" id="SM00382">
    <property type="entry name" value="AAA"/>
    <property type="match status" value="1"/>
</dbReference>